<dbReference type="EMBL" id="JBHSTZ010000007">
    <property type="protein sequence ID" value="MFC6380437.1"/>
    <property type="molecule type" value="Genomic_DNA"/>
</dbReference>
<evidence type="ECO:0000313" key="2">
    <source>
        <dbReference type="Proteomes" id="UP001596264"/>
    </source>
</evidence>
<dbReference type="Proteomes" id="UP001596264">
    <property type="component" value="Unassembled WGS sequence"/>
</dbReference>
<evidence type="ECO:0000313" key="1">
    <source>
        <dbReference type="EMBL" id="MFC6380437.1"/>
    </source>
</evidence>
<sequence>MDFEKEIALDVSKKLSKKICEKITRQTIKKLQLIDSKLPEIKTLKNVWDDVCYQHQKEMSNDWRHYDQKVASLVLLLVKDLESYELNAILLQSQDLKDRAIHTVTNKVATISKYQSMDFSEYEHYVARYIVKE</sequence>
<keyword evidence="2" id="KW-1185">Reference proteome</keyword>
<proteinExistence type="predicted"/>
<name>A0ABW1W3P2_9GAMM</name>
<organism evidence="1 2">
    <name type="scientific">Psychrobacter glacincola</name>
    <dbReference type="NCBI Taxonomy" id="56810"/>
    <lineage>
        <taxon>Bacteria</taxon>
        <taxon>Pseudomonadati</taxon>
        <taxon>Pseudomonadota</taxon>
        <taxon>Gammaproteobacteria</taxon>
        <taxon>Moraxellales</taxon>
        <taxon>Moraxellaceae</taxon>
        <taxon>Psychrobacter</taxon>
    </lineage>
</organism>
<comment type="caution">
    <text evidence="1">The sequence shown here is derived from an EMBL/GenBank/DDBJ whole genome shotgun (WGS) entry which is preliminary data.</text>
</comment>
<reference evidence="2" key="1">
    <citation type="journal article" date="2019" name="Int. J. Syst. Evol. Microbiol.">
        <title>The Global Catalogue of Microorganisms (GCM) 10K type strain sequencing project: providing services to taxonomists for standard genome sequencing and annotation.</title>
        <authorList>
            <consortium name="The Broad Institute Genomics Platform"/>
            <consortium name="The Broad Institute Genome Sequencing Center for Infectious Disease"/>
            <person name="Wu L."/>
            <person name="Ma J."/>
        </authorList>
    </citation>
    <scope>NUCLEOTIDE SEQUENCE [LARGE SCALE GENOMIC DNA]</scope>
    <source>
        <strain evidence="2">CCM 2050</strain>
    </source>
</reference>
<gene>
    <name evidence="1" type="ORF">ACFP58_02965</name>
</gene>
<dbReference type="RefSeq" id="WP_201562722.1">
    <property type="nucleotide sequence ID" value="NZ_CAJGZK010000010.1"/>
</dbReference>
<protein>
    <submittedName>
        <fullName evidence="1">Uncharacterized protein</fullName>
    </submittedName>
</protein>
<accession>A0ABW1W3P2</accession>